<keyword evidence="6 9" id="KW-0862">Zinc</keyword>
<feature type="binding site" evidence="9">
    <location>
        <position position="224"/>
    </location>
    <ligand>
        <name>Zn(2+)</name>
        <dbReference type="ChEBI" id="CHEBI:29105"/>
        <note>catalytic</note>
    </ligand>
</feature>
<feature type="binding site" evidence="9">
    <location>
        <position position="324"/>
    </location>
    <ligand>
        <name>GTP</name>
        <dbReference type="ChEBI" id="CHEBI:37565"/>
    </ligand>
</feature>
<dbReference type="GO" id="GO:0005829">
    <property type="term" value="C:cytosol"/>
    <property type="evidence" value="ECO:0007669"/>
    <property type="project" value="TreeGrafter"/>
</dbReference>
<accession>A0A1H6XQE2</accession>
<feature type="domain" description="GTP cyclohydrolase II" evidence="10">
    <location>
        <begin position="176"/>
        <end position="340"/>
    </location>
</feature>
<evidence type="ECO:0000256" key="5">
    <source>
        <dbReference type="ARBA" id="ARBA00022801"/>
    </source>
</evidence>
<keyword evidence="3 9" id="KW-0479">Metal-binding</keyword>
<feature type="binding site" evidence="9">
    <location>
        <position position="237"/>
    </location>
    <ligand>
        <name>Zn(2+)</name>
        <dbReference type="ChEBI" id="CHEBI:29105"/>
        <note>catalytic</note>
    </ligand>
</feature>
<dbReference type="GO" id="GO:0009231">
    <property type="term" value="P:riboflavin biosynthetic process"/>
    <property type="evidence" value="ECO:0007669"/>
    <property type="project" value="UniProtKB-UniRule"/>
</dbReference>
<dbReference type="UniPathway" id="UPA00275">
    <property type="reaction ID" value="UER00400"/>
</dbReference>
<evidence type="ECO:0000259" key="10">
    <source>
        <dbReference type="Pfam" id="PF00925"/>
    </source>
</evidence>
<dbReference type="Proteomes" id="UP000199379">
    <property type="component" value="Unassembled WGS sequence"/>
</dbReference>
<dbReference type="FunFam" id="3.40.50.10990:FF:000002">
    <property type="entry name" value="GTP cyclohydrolase-2"/>
    <property type="match status" value="1"/>
</dbReference>
<evidence type="ECO:0000256" key="8">
    <source>
        <dbReference type="ARBA" id="ARBA00049295"/>
    </source>
</evidence>
<comment type="pathway">
    <text evidence="1 9">Cofactor biosynthesis; riboflavin biosynthesis; 5-amino-6-(D-ribitylamino)uracil from GTP: step 1/4.</text>
</comment>
<dbReference type="RefSeq" id="WP_092364679.1">
    <property type="nucleotide sequence ID" value="NZ_BMGV01000004.1"/>
</dbReference>
<feature type="binding site" evidence="9">
    <location>
        <begin position="219"/>
        <end position="223"/>
    </location>
    <ligand>
        <name>GTP</name>
        <dbReference type="ChEBI" id="CHEBI:37565"/>
    </ligand>
</feature>
<gene>
    <name evidence="9" type="primary">ribA</name>
    <name evidence="11" type="ORF">SAMN05444007_104111</name>
</gene>
<dbReference type="PANTHER" id="PTHR21327:SF18">
    <property type="entry name" value="3,4-DIHYDROXY-2-BUTANONE 4-PHOSPHATE SYNTHASE"/>
    <property type="match status" value="1"/>
</dbReference>
<comment type="cofactor">
    <cofactor evidence="9">
        <name>Zn(2+)</name>
        <dbReference type="ChEBI" id="CHEBI:29105"/>
    </cofactor>
    <text evidence="9">Binds 1 zinc ion per subunit.</text>
</comment>
<sequence length="364" mass="38873">MSLTPDITEFLARARADLRMGLPVVLVGDKGAGLLMLAAETMAPERLADLRALGDAPVVAITARRAETLKARAYDGDLARVIIPADADIGWVRSVGDPSDDLNRPMKGPLETRRGGGASLYRLAIALAKSARLLPAAVAIALEDPHGFAAARGLTRIDHGGAAPHLTERSPLHPVVSARLPMEVSEAGRLHVFRPEDGGEEHYAIEIGRPDREAPVLARLHSACFTGDLLGSLKCDCGPQLRGALAQMGTEGAGVLLYLNQEGRGIGLANKMRAYSLQDQGFDTVEANHRLGFEDDERDFRLGSDILKSLGFSAVRLLTNNPAKIAMMERTGIAVTERVPLKVGETVHNRGYLATKAAKSGHLL</sequence>
<dbReference type="Pfam" id="PF00925">
    <property type="entry name" value="GTP_cyclohydro2"/>
    <property type="match status" value="1"/>
</dbReference>
<dbReference type="InterPro" id="IPR036144">
    <property type="entry name" value="RibA-like_sf"/>
</dbReference>
<dbReference type="Gene3D" id="3.40.50.10990">
    <property type="entry name" value="GTP cyclohydrolase II"/>
    <property type="match status" value="1"/>
</dbReference>
<organism evidence="11 12">
    <name type="scientific">Cribrihabitans marinus</name>
    <dbReference type="NCBI Taxonomy" id="1227549"/>
    <lineage>
        <taxon>Bacteria</taxon>
        <taxon>Pseudomonadati</taxon>
        <taxon>Pseudomonadota</taxon>
        <taxon>Alphaproteobacteria</taxon>
        <taxon>Rhodobacterales</taxon>
        <taxon>Paracoccaceae</taxon>
        <taxon>Cribrihabitans</taxon>
    </lineage>
</organism>
<evidence type="ECO:0000256" key="6">
    <source>
        <dbReference type="ARBA" id="ARBA00022833"/>
    </source>
</evidence>
<evidence type="ECO:0000256" key="3">
    <source>
        <dbReference type="ARBA" id="ARBA00022723"/>
    </source>
</evidence>
<feature type="binding site" evidence="9">
    <location>
        <position position="240"/>
    </location>
    <ligand>
        <name>GTP</name>
        <dbReference type="ChEBI" id="CHEBI:37565"/>
    </ligand>
</feature>
<feature type="binding site" evidence="9">
    <location>
        <position position="235"/>
    </location>
    <ligand>
        <name>Zn(2+)</name>
        <dbReference type="ChEBI" id="CHEBI:29105"/>
        <note>catalytic</note>
    </ligand>
</feature>
<feature type="active site" description="Nucleophile" evidence="9">
    <location>
        <position position="298"/>
    </location>
</feature>
<evidence type="ECO:0000256" key="4">
    <source>
        <dbReference type="ARBA" id="ARBA00022741"/>
    </source>
</evidence>
<dbReference type="HAMAP" id="MF_00179">
    <property type="entry name" value="RibA"/>
    <property type="match status" value="1"/>
</dbReference>
<dbReference type="AlphaFoldDB" id="A0A1H6XQE2"/>
<dbReference type="NCBIfam" id="TIGR00505">
    <property type="entry name" value="ribA"/>
    <property type="match status" value="1"/>
</dbReference>
<dbReference type="GO" id="GO:0003935">
    <property type="term" value="F:GTP cyclohydrolase II activity"/>
    <property type="evidence" value="ECO:0007669"/>
    <property type="project" value="UniProtKB-UniRule"/>
</dbReference>
<dbReference type="InterPro" id="IPR000926">
    <property type="entry name" value="RibA"/>
</dbReference>
<evidence type="ECO:0000313" key="11">
    <source>
        <dbReference type="EMBL" id="SEJ29794.1"/>
    </source>
</evidence>
<evidence type="ECO:0000313" key="12">
    <source>
        <dbReference type="Proteomes" id="UP000199379"/>
    </source>
</evidence>
<feature type="binding site" evidence="9">
    <location>
        <position position="284"/>
    </location>
    <ligand>
        <name>GTP</name>
        <dbReference type="ChEBI" id="CHEBI:37565"/>
    </ligand>
</feature>
<keyword evidence="7 9" id="KW-0342">GTP-binding</keyword>
<keyword evidence="12" id="KW-1185">Reference proteome</keyword>
<dbReference type="STRING" id="1227549.SAMN05444007_104111"/>
<dbReference type="PIRSF" id="PIRSF001259">
    <property type="entry name" value="RibA"/>
    <property type="match status" value="1"/>
</dbReference>
<dbReference type="GO" id="GO:0005525">
    <property type="term" value="F:GTP binding"/>
    <property type="evidence" value="ECO:0007669"/>
    <property type="project" value="UniProtKB-KW"/>
</dbReference>
<evidence type="ECO:0000256" key="2">
    <source>
        <dbReference type="ARBA" id="ARBA00022619"/>
    </source>
</evidence>
<evidence type="ECO:0000256" key="7">
    <source>
        <dbReference type="ARBA" id="ARBA00023134"/>
    </source>
</evidence>
<feature type="binding site" evidence="9">
    <location>
        <position position="319"/>
    </location>
    <ligand>
        <name>GTP</name>
        <dbReference type="ChEBI" id="CHEBI:37565"/>
    </ligand>
</feature>
<dbReference type="InterPro" id="IPR032677">
    <property type="entry name" value="GTP_cyclohydro_II"/>
</dbReference>
<dbReference type="EC" id="3.5.4.25" evidence="9"/>
<comment type="function">
    <text evidence="9">Catalyzes the conversion of GTP to 2,5-diamino-6-ribosylamino-4(3H)-pyrimidinone 5'-phosphate (DARP), formate and pyrophosphate.</text>
</comment>
<name>A0A1H6XQE2_9RHOB</name>
<keyword evidence="4 9" id="KW-0547">Nucleotide-binding</keyword>
<dbReference type="OrthoDB" id="9793111at2"/>
<evidence type="ECO:0000256" key="1">
    <source>
        <dbReference type="ARBA" id="ARBA00004853"/>
    </source>
</evidence>
<dbReference type="PANTHER" id="PTHR21327">
    <property type="entry name" value="GTP CYCLOHYDROLASE II-RELATED"/>
    <property type="match status" value="1"/>
</dbReference>
<feature type="active site" description="Proton acceptor" evidence="9">
    <location>
        <position position="296"/>
    </location>
</feature>
<reference evidence="11 12" key="1">
    <citation type="submission" date="2016-10" db="EMBL/GenBank/DDBJ databases">
        <authorList>
            <person name="de Groot N.N."/>
        </authorList>
    </citation>
    <scope>NUCLEOTIDE SEQUENCE [LARGE SCALE GENOMIC DNA]</scope>
    <source>
        <strain evidence="11 12">DSM 29340</strain>
    </source>
</reference>
<keyword evidence="5 9" id="KW-0378">Hydrolase</keyword>
<keyword evidence="2 9" id="KW-0686">Riboflavin biosynthesis</keyword>
<evidence type="ECO:0000256" key="9">
    <source>
        <dbReference type="HAMAP-Rule" id="MF_00179"/>
    </source>
</evidence>
<protein>
    <recommendedName>
        <fullName evidence="9">GTP cyclohydrolase-2</fullName>
        <ecNumber evidence="9">3.5.4.25</ecNumber>
    </recommendedName>
    <alternativeName>
        <fullName evidence="9">GTP cyclohydrolase II</fullName>
    </alternativeName>
</protein>
<comment type="catalytic activity">
    <reaction evidence="8 9">
        <text>GTP + 4 H2O = 2,5-diamino-6-hydroxy-4-(5-phosphoribosylamino)-pyrimidine + formate + 2 phosphate + 3 H(+)</text>
        <dbReference type="Rhea" id="RHEA:23704"/>
        <dbReference type="ChEBI" id="CHEBI:15377"/>
        <dbReference type="ChEBI" id="CHEBI:15378"/>
        <dbReference type="ChEBI" id="CHEBI:15740"/>
        <dbReference type="ChEBI" id="CHEBI:37565"/>
        <dbReference type="ChEBI" id="CHEBI:43474"/>
        <dbReference type="ChEBI" id="CHEBI:58614"/>
        <dbReference type="EC" id="3.5.4.25"/>
    </reaction>
</comment>
<dbReference type="GO" id="GO:0008270">
    <property type="term" value="F:zinc ion binding"/>
    <property type="evidence" value="ECO:0007669"/>
    <property type="project" value="UniProtKB-UniRule"/>
</dbReference>
<comment type="similarity">
    <text evidence="9">Belongs to the GTP cyclohydrolase II family.</text>
</comment>
<feature type="binding site" evidence="9">
    <location>
        <begin position="262"/>
        <end position="264"/>
    </location>
    <ligand>
        <name>GTP</name>
        <dbReference type="ChEBI" id="CHEBI:37565"/>
    </ligand>
</feature>
<proteinExistence type="inferred from homology"/>
<dbReference type="CDD" id="cd00641">
    <property type="entry name" value="GTP_cyclohydro2"/>
    <property type="match status" value="1"/>
</dbReference>
<dbReference type="SUPFAM" id="SSF142695">
    <property type="entry name" value="RibA-like"/>
    <property type="match status" value="1"/>
</dbReference>
<dbReference type="EMBL" id="FNYD01000004">
    <property type="protein sequence ID" value="SEJ29794.1"/>
    <property type="molecule type" value="Genomic_DNA"/>
</dbReference>
<dbReference type="NCBIfam" id="NF001591">
    <property type="entry name" value="PRK00393.1"/>
    <property type="match status" value="1"/>
</dbReference>